<dbReference type="Gene3D" id="3.80.10.10">
    <property type="entry name" value="Ribonuclease Inhibitor"/>
    <property type="match status" value="1"/>
</dbReference>
<name>A0AAX2IYG9_LEGPN</name>
<reference evidence="1 2" key="1">
    <citation type="submission" date="2018-06" db="EMBL/GenBank/DDBJ databases">
        <authorList>
            <consortium name="Pathogen Informatics"/>
            <person name="Doyle S."/>
        </authorList>
    </citation>
    <scope>NUCLEOTIDE SEQUENCE [LARGE SCALE GENOMIC DNA]</scope>
    <source>
        <strain evidence="1 2">NCTC12272</strain>
    </source>
</reference>
<proteinExistence type="predicted"/>
<dbReference type="SUPFAM" id="SSF52047">
    <property type="entry name" value="RNI-like"/>
    <property type="match status" value="1"/>
</dbReference>
<dbReference type="RefSeq" id="WP_061773167.1">
    <property type="nucleotide sequence ID" value="NZ_CAAAIJ010000017.1"/>
</dbReference>
<dbReference type="InterPro" id="IPR032675">
    <property type="entry name" value="LRR_dom_sf"/>
</dbReference>
<evidence type="ECO:0000313" key="2">
    <source>
        <dbReference type="Proteomes" id="UP000249566"/>
    </source>
</evidence>
<gene>
    <name evidence="1" type="primary">legL7_4</name>
    <name evidence="1" type="ORF">NCTC12272_02442</name>
</gene>
<sequence>MNYKLILPPGSNLVQEFTSIPHGVTSLDLSWNNLDSINTVELMQAFANIPASVTSLDLRRNDLGYKSADELVHTFSSIPKHVVSLNLCLNYLHELSLENLVLLKDSLKYLQTVYLGYDTVKNMSKEERQALGSVFPNVQKIILIDMSGKEIHPSYSITISNLIRELSGKADAPSLLNQSILFAKKHQTNIEDLNIPQELKESILTFNPY</sequence>
<organism evidence="1 2">
    <name type="scientific">Legionella pneumophila subsp. pascullei</name>
    <dbReference type="NCBI Taxonomy" id="91890"/>
    <lineage>
        <taxon>Bacteria</taxon>
        <taxon>Pseudomonadati</taxon>
        <taxon>Pseudomonadota</taxon>
        <taxon>Gammaproteobacteria</taxon>
        <taxon>Legionellales</taxon>
        <taxon>Legionellaceae</taxon>
        <taxon>Legionella</taxon>
    </lineage>
</organism>
<dbReference type="EMBL" id="LS483412">
    <property type="protein sequence ID" value="SQG91229.1"/>
    <property type="molecule type" value="Genomic_DNA"/>
</dbReference>
<dbReference type="AlphaFoldDB" id="A0AAX2IYG9"/>
<dbReference type="Proteomes" id="UP000249566">
    <property type="component" value="Chromosome 1"/>
</dbReference>
<accession>A0AAX2IYG9</accession>
<protein>
    <submittedName>
        <fullName evidence="1">Leucine-rich repeat-containing protein</fullName>
    </submittedName>
</protein>
<evidence type="ECO:0000313" key="1">
    <source>
        <dbReference type="EMBL" id="SQG91229.1"/>
    </source>
</evidence>